<evidence type="ECO:0000256" key="1">
    <source>
        <dbReference type="SAM" id="MobiDB-lite"/>
    </source>
</evidence>
<protein>
    <submittedName>
        <fullName evidence="2">9508_t:CDS:1</fullName>
    </submittedName>
</protein>
<feature type="region of interest" description="Disordered" evidence="1">
    <location>
        <begin position="49"/>
        <end position="69"/>
    </location>
</feature>
<reference evidence="2" key="1">
    <citation type="submission" date="2021-06" db="EMBL/GenBank/DDBJ databases">
        <authorList>
            <person name="Kallberg Y."/>
            <person name="Tangrot J."/>
            <person name="Rosling A."/>
        </authorList>
    </citation>
    <scope>NUCLEOTIDE SEQUENCE</scope>
    <source>
        <strain evidence="2">MA453B</strain>
    </source>
</reference>
<organism evidence="2 3">
    <name type="scientific">Dentiscutata erythropus</name>
    <dbReference type="NCBI Taxonomy" id="1348616"/>
    <lineage>
        <taxon>Eukaryota</taxon>
        <taxon>Fungi</taxon>
        <taxon>Fungi incertae sedis</taxon>
        <taxon>Mucoromycota</taxon>
        <taxon>Glomeromycotina</taxon>
        <taxon>Glomeromycetes</taxon>
        <taxon>Diversisporales</taxon>
        <taxon>Gigasporaceae</taxon>
        <taxon>Dentiscutata</taxon>
    </lineage>
</organism>
<evidence type="ECO:0000313" key="2">
    <source>
        <dbReference type="EMBL" id="CAG8629754.1"/>
    </source>
</evidence>
<gene>
    <name evidence="2" type="ORF">DERYTH_LOCUS9085</name>
</gene>
<dbReference type="Proteomes" id="UP000789405">
    <property type="component" value="Unassembled WGS sequence"/>
</dbReference>
<accession>A0A9N9GW76</accession>
<feature type="compositionally biased region" description="Basic residues" evidence="1">
    <location>
        <begin position="58"/>
        <end position="69"/>
    </location>
</feature>
<keyword evidence="3" id="KW-1185">Reference proteome</keyword>
<dbReference type="OrthoDB" id="10474795at2759"/>
<evidence type="ECO:0000313" key="3">
    <source>
        <dbReference type="Proteomes" id="UP000789405"/>
    </source>
</evidence>
<proteinExistence type="predicted"/>
<dbReference type="AlphaFoldDB" id="A0A9N9GW76"/>
<comment type="caution">
    <text evidence="2">The sequence shown here is derived from an EMBL/GenBank/DDBJ whole genome shotgun (WGS) entry which is preliminary data.</text>
</comment>
<dbReference type="EMBL" id="CAJVPY010004853">
    <property type="protein sequence ID" value="CAG8629754.1"/>
    <property type="molecule type" value="Genomic_DNA"/>
</dbReference>
<sequence length="69" mass="8131">MIIFFKACSKVEQLEKEVGTIKNPGTNLLQLILKYSLYYSPQTKDPEIDKEQTSFQFPKRKKRKTMPFS</sequence>
<name>A0A9N9GW76_9GLOM</name>